<evidence type="ECO:0000313" key="1">
    <source>
        <dbReference type="EMBL" id="GLU48859.1"/>
    </source>
</evidence>
<gene>
    <name evidence="1" type="ORF">Nans01_32100</name>
</gene>
<sequence length="126" mass="13863">MTIETPPMGMPSLAGSGQHIDYGRNDVLWLSALRSLDARLQECGLETSLDGQIGAIDATLRDPSSIWGVPLRTQRTVLRPHRGRLWWWLRASHEEPAVPFMSPLTPAVNSSAAARRILGVLTPRAN</sequence>
<dbReference type="AlphaFoldDB" id="A0A9W6UJI2"/>
<name>A0A9W6UJI2_9ACTN</name>
<dbReference type="EMBL" id="BSQG01000005">
    <property type="protein sequence ID" value="GLU48859.1"/>
    <property type="molecule type" value="Genomic_DNA"/>
</dbReference>
<reference evidence="1" key="1">
    <citation type="submission" date="2023-02" db="EMBL/GenBank/DDBJ databases">
        <title>Nocardiopsis ansamitocini NBRC 112285.</title>
        <authorList>
            <person name="Ichikawa N."/>
            <person name="Sato H."/>
            <person name="Tonouchi N."/>
        </authorList>
    </citation>
    <scope>NUCLEOTIDE SEQUENCE</scope>
    <source>
        <strain evidence="1">NBRC 112285</strain>
    </source>
</reference>
<organism evidence="1 2">
    <name type="scientific">Nocardiopsis ansamitocini</name>
    <dbReference type="NCBI Taxonomy" id="1670832"/>
    <lineage>
        <taxon>Bacteria</taxon>
        <taxon>Bacillati</taxon>
        <taxon>Actinomycetota</taxon>
        <taxon>Actinomycetes</taxon>
        <taxon>Streptosporangiales</taxon>
        <taxon>Nocardiopsidaceae</taxon>
        <taxon>Nocardiopsis</taxon>
    </lineage>
</organism>
<proteinExistence type="predicted"/>
<evidence type="ECO:0000313" key="2">
    <source>
        <dbReference type="Proteomes" id="UP001165092"/>
    </source>
</evidence>
<protein>
    <submittedName>
        <fullName evidence="1">Uncharacterized protein</fullName>
    </submittedName>
</protein>
<keyword evidence="2" id="KW-1185">Reference proteome</keyword>
<comment type="caution">
    <text evidence="1">The sequence shown here is derived from an EMBL/GenBank/DDBJ whole genome shotgun (WGS) entry which is preliminary data.</text>
</comment>
<dbReference type="Proteomes" id="UP001165092">
    <property type="component" value="Unassembled WGS sequence"/>
</dbReference>
<accession>A0A9W6UJI2</accession>